<evidence type="ECO:0000313" key="1">
    <source>
        <dbReference type="EMBL" id="JAD57647.1"/>
    </source>
</evidence>
<sequence>MPLWPARCQTLAASPRQGGWGWQAAGGCSPGGRWRVGDSAFLGSFLRVRSRQAVGTLARSTRAAV</sequence>
<reference evidence="1" key="1">
    <citation type="submission" date="2014-09" db="EMBL/GenBank/DDBJ databases">
        <authorList>
            <person name="Magalhaes I.L.F."/>
            <person name="Oliveira U."/>
            <person name="Santos F.R."/>
            <person name="Vidigal T.H.D.A."/>
            <person name="Brescovit A.D."/>
            <person name="Santos A.J."/>
        </authorList>
    </citation>
    <scope>NUCLEOTIDE SEQUENCE</scope>
    <source>
        <tissue evidence="1">Shoot tissue taken approximately 20 cm above the soil surface</tissue>
    </source>
</reference>
<protein>
    <submittedName>
        <fullName evidence="1">Uncharacterized protein</fullName>
    </submittedName>
</protein>
<reference evidence="1" key="2">
    <citation type="journal article" date="2015" name="Data Brief">
        <title>Shoot transcriptome of the giant reed, Arundo donax.</title>
        <authorList>
            <person name="Barrero R.A."/>
            <person name="Guerrero F.D."/>
            <person name="Moolhuijzen P."/>
            <person name="Goolsby J.A."/>
            <person name="Tidwell J."/>
            <person name="Bellgard S.E."/>
            <person name="Bellgard M.I."/>
        </authorList>
    </citation>
    <scope>NUCLEOTIDE SEQUENCE</scope>
    <source>
        <tissue evidence="1">Shoot tissue taken approximately 20 cm above the soil surface</tissue>
    </source>
</reference>
<dbReference type="EMBL" id="GBRH01240248">
    <property type="protein sequence ID" value="JAD57647.1"/>
    <property type="molecule type" value="Transcribed_RNA"/>
</dbReference>
<organism evidence="1">
    <name type="scientific">Arundo donax</name>
    <name type="common">Giant reed</name>
    <name type="synonym">Donax arundinaceus</name>
    <dbReference type="NCBI Taxonomy" id="35708"/>
    <lineage>
        <taxon>Eukaryota</taxon>
        <taxon>Viridiplantae</taxon>
        <taxon>Streptophyta</taxon>
        <taxon>Embryophyta</taxon>
        <taxon>Tracheophyta</taxon>
        <taxon>Spermatophyta</taxon>
        <taxon>Magnoliopsida</taxon>
        <taxon>Liliopsida</taxon>
        <taxon>Poales</taxon>
        <taxon>Poaceae</taxon>
        <taxon>PACMAD clade</taxon>
        <taxon>Arundinoideae</taxon>
        <taxon>Arundineae</taxon>
        <taxon>Arundo</taxon>
    </lineage>
</organism>
<proteinExistence type="predicted"/>
<name>A0A0A9BEE5_ARUDO</name>
<dbReference type="PROSITE" id="PS51257">
    <property type="entry name" value="PROKAR_LIPOPROTEIN"/>
    <property type="match status" value="1"/>
</dbReference>
<accession>A0A0A9BEE5</accession>
<dbReference type="AlphaFoldDB" id="A0A0A9BEE5"/>